<sequence>MRPEVLRQKDRSRLSLQCESKIKNSYFRVGQHITYSRFQLIQVIFTSQTYDSCHPSTCKARILNLPRSIDLNKPQAWEYPLDPCLFRGNRLSSRFKHGPCLKRTQKRRLQSDVLFTPSPKGPATDKPVLMPTEASSVSPSGLAPTRENYFRPRAPLNPETSTRPRSVPGKFVLLQVRTRMSSMASCVQFVRTLHFEFYLHGLRFIFPGFSHTLVGFCLVFSSAKFLSIDTRGSFSHIGSLVLVLKSIKWRGCGRESFTPRLEVAVLHARLFAGIVGGCGECLLDLRCGSKCCMALHANRLWWHLQGTSYSGDVKGISGIRGNEENLAFLRTNIDG</sequence>
<comment type="caution">
    <text evidence="2">The sequence shown here is derived from an EMBL/GenBank/DDBJ whole genome shotgun (WGS) entry which is preliminary data.</text>
</comment>
<gene>
    <name evidence="2" type="ORF">DY000_02031239</name>
</gene>
<dbReference type="Proteomes" id="UP000266723">
    <property type="component" value="Unassembled WGS sequence"/>
</dbReference>
<dbReference type="EMBL" id="QGKV02000649">
    <property type="protein sequence ID" value="KAF3582422.1"/>
    <property type="molecule type" value="Genomic_DNA"/>
</dbReference>
<protein>
    <submittedName>
        <fullName evidence="2">Uncharacterized protein</fullName>
    </submittedName>
</protein>
<evidence type="ECO:0000256" key="1">
    <source>
        <dbReference type="SAM" id="MobiDB-lite"/>
    </source>
</evidence>
<reference evidence="2 3" key="1">
    <citation type="journal article" date="2020" name="BMC Genomics">
        <title>Intraspecific diversification of the crop wild relative Brassica cretica Lam. using demographic model selection.</title>
        <authorList>
            <person name="Kioukis A."/>
            <person name="Michalopoulou V.A."/>
            <person name="Briers L."/>
            <person name="Pirintsos S."/>
            <person name="Studholme D.J."/>
            <person name="Pavlidis P."/>
            <person name="Sarris P.F."/>
        </authorList>
    </citation>
    <scope>NUCLEOTIDE SEQUENCE [LARGE SCALE GENOMIC DNA]</scope>
    <source>
        <strain evidence="3">cv. PFS-1207/04</strain>
    </source>
</reference>
<organism evidence="2 3">
    <name type="scientific">Brassica cretica</name>
    <name type="common">Mustard</name>
    <dbReference type="NCBI Taxonomy" id="69181"/>
    <lineage>
        <taxon>Eukaryota</taxon>
        <taxon>Viridiplantae</taxon>
        <taxon>Streptophyta</taxon>
        <taxon>Embryophyta</taxon>
        <taxon>Tracheophyta</taxon>
        <taxon>Spermatophyta</taxon>
        <taxon>Magnoliopsida</taxon>
        <taxon>eudicotyledons</taxon>
        <taxon>Gunneridae</taxon>
        <taxon>Pentapetalae</taxon>
        <taxon>rosids</taxon>
        <taxon>malvids</taxon>
        <taxon>Brassicales</taxon>
        <taxon>Brassicaceae</taxon>
        <taxon>Brassiceae</taxon>
        <taxon>Brassica</taxon>
    </lineage>
</organism>
<name>A0ABQ7DX23_BRACR</name>
<evidence type="ECO:0000313" key="3">
    <source>
        <dbReference type="Proteomes" id="UP000266723"/>
    </source>
</evidence>
<feature type="region of interest" description="Disordered" evidence="1">
    <location>
        <begin position="114"/>
        <end position="164"/>
    </location>
</feature>
<proteinExistence type="predicted"/>
<keyword evidence="3" id="KW-1185">Reference proteome</keyword>
<evidence type="ECO:0000313" key="2">
    <source>
        <dbReference type="EMBL" id="KAF3582422.1"/>
    </source>
</evidence>
<accession>A0ABQ7DX23</accession>